<dbReference type="EMBL" id="BAAANK010000007">
    <property type="protein sequence ID" value="GAA1838870.1"/>
    <property type="molecule type" value="Genomic_DNA"/>
</dbReference>
<evidence type="ECO:0000313" key="2">
    <source>
        <dbReference type="Proteomes" id="UP001501746"/>
    </source>
</evidence>
<reference evidence="1 2" key="1">
    <citation type="journal article" date="2019" name="Int. J. Syst. Evol. Microbiol.">
        <title>The Global Catalogue of Microorganisms (GCM) 10K type strain sequencing project: providing services to taxonomists for standard genome sequencing and annotation.</title>
        <authorList>
            <consortium name="The Broad Institute Genomics Platform"/>
            <consortium name="The Broad Institute Genome Sequencing Center for Infectious Disease"/>
            <person name="Wu L."/>
            <person name="Ma J."/>
        </authorList>
    </citation>
    <scope>NUCLEOTIDE SEQUENCE [LARGE SCALE GENOMIC DNA]</scope>
    <source>
        <strain evidence="1 2">JCM 14323</strain>
    </source>
</reference>
<dbReference type="Proteomes" id="UP001501746">
    <property type="component" value="Unassembled WGS sequence"/>
</dbReference>
<evidence type="ECO:0000313" key="1">
    <source>
        <dbReference type="EMBL" id="GAA1838870.1"/>
    </source>
</evidence>
<name>A0ABN2MU68_9MICO</name>
<keyword evidence="2" id="KW-1185">Reference proteome</keyword>
<accession>A0ABN2MU68</accession>
<sequence>MSIRDVGVTRCDGADGARADAASGRIGEQVLNPERILEKPRMKKIFCGADPGFRPPRRRSFGEAMVSRGV</sequence>
<comment type="caution">
    <text evidence="1">The sequence shown here is derived from an EMBL/GenBank/DDBJ whole genome shotgun (WGS) entry which is preliminary data.</text>
</comment>
<proteinExistence type="predicted"/>
<organism evidence="1 2">
    <name type="scientific">Agromyces salentinus</name>
    <dbReference type="NCBI Taxonomy" id="269421"/>
    <lineage>
        <taxon>Bacteria</taxon>
        <taxon>Bacillati</taxon>
        <taxon>Actinomycetota</taxon>
        <taxon>Actinomycetes</taxon>
        <taxon>Micrococcales</taxon>
        <taxon>Microbacteriaceae</taxon>
        <taxon>Agromyces</taxon>
    </lineage>
</organism>
<gene>
    <name evidence="1" type="ORF">GCM10009750_25960</name>
</gene>
<protein>
    <submittedName>
        <fullName evidence="1">Uncharacterized protein</fullName>
    </submittedName>
</protein>